<reference evidence="1 2" key="1">
    <citation type="submission" date="2018-11" db="EMBL/GenBank/DDBJ databases">
        <title>Neisseria weixii sp. nov. isolated from the rectal contents of plateau pika (Ochotona cruzoniae).</title>
        <authorList>
            <person name="Zhang G."/>
        </authorList>
    </citation>
    <scope>NUCLEOTIDE SEQUENCE [LARGE SCALE GENOMIC DNA]</scope>
    <source>
        <strain evidence="1 2">10009</strain>
    </source>
</reference>
<dbReference type="AlphaFoldDB" id="A0A3N4N8M1"/>
<evidence type="ECO:0000313" key="1">
    <source>
        <dbReference type="EMBL" id="RPD90517.1"/>
    </source>
</evidence>
<dbReference type="EMBL" id="RPFL01000002">
    <property type="protein sequence ID" value="RPD90517.1"/>
    <property type="molecule type" value="Genomic_DNA"/>
</dbReference>
<comment type="caution">
    <text evidence="1">The sequence shown here is derived from an EMBL/GenBank/DDBJ whole genome shotgun (WGS) entry which is preliminary data.</text>
</comment>
<dbReference type="Proteomes" id="UP000272412">
    <property type="component" value="Unassembled WGS sequence"/>
</dbReference>
<name>A0A3N4N8M1_9NEIS</name>
<accession>A0A3N4N8M1</accession>
<proteinExistence type="predicted"/>
<keyword evidence="2" id="KW-1185">Reference proteome</keyword>
<sequence>MIVMALLNPNLFRAAEVVEREFEFPEGKVKLHLKTLSAMQYVALCNALALDGIGDKAEAYAWAIKHSLCDAAGNQVQDGQEMITLEQVKQLKAEPFGMLIRAVMEINGVQHTKP</sequence>
<protein>
    <submittedName>
        <fullName evidence="1">Uncharacterized protein</fullName>
    </submittedName>
</protein>
<evidence type="ECO:0000313" key="2">
    <source>
        <dbReference type="Proteomes" id="UP000272412"/>
    </source>
</evidence>
<organism evidence="1 2">
    <name type="scientific">Neisseria weixii</name>
    <dbReference type="NCBI Taxonomy" id="1853276"/>
    <lineage>
        <taxon>Bacteria</taxon>
        <taxon>Pseudomonadati</taxon>
        <taxon>Pseudomonadota</taxon>
        <taxon>Betaproteobacteria</taxon>
        <taxon>Neisseriales</taxon>
        <taxon>Neisseriaceae</taxon>
        <taxon>Neisseria</taxon>
    </lineage>
</organism>
<gene>
    <name evidence="1" type="ORF">EGK74_01840</name>
</gene>